<dbReference type="OrthoDB" id="1001867at2759"/>
<dbReference type="InterPro" id="IPR026960">
    <property type="entry name" value="RVT-Znf"/>
</dbReference>
<dbReference type="EMBL" id="JAAIUW010000011">
    <property type="protein sequence ID" value="KAF7809060.1"/>
    <property type="molecule type" value="Genomic_DNA"/>
</dbReference>
<feature type="domain" description="Reverse transcriptase zinc-binding" evidence="2">
    <location>
        <begin position="217"/>
        <end position="313"/>
    </location>
</feature>
<dbReference type="InterPro" id="IPR002156">
    <property type="entry name" value="RNaseH_domain"/>
</dbReference>
<keyword evidence="4" id="KW-1185">Reference proteome</keyword>
<feature type="domain" description="RNase H type-1" evidence="1">
    <location>
        <begin position="415"/>
        <end position="534"/>
    </location>
</feature>
<dbReference type="InterPro" id="IPR036397">
    <property type="entry name" value="RNaseH_sf"/>
</dbReference>
<sequence>MVGEIDVEGRVDKGAEVVCDDGKEGFSHDGKILRVKRVLNSARGHETHVLKEIHNTYEDVASINMVMKENINPTMIPSGGKQWKRLARGGVVIENTNQGDQNGGNRPSTTWRSLLSGRTVLASGLRKSIGNGKSTRVWEDPWVVFDRPTLLQAPIQNTENVVKVCDLMHENGDSWDEGKLRACFDEDTCQRILCVPPNRIQGADRWVWEAERSGKYSIKSGYRHAMMDTWSQFEMGLDIDTDAMSKFWKRLWKLPMLSRYKVFLWRACWGIVPTVETLERRGMEINEVCPMCRYEPESIFHALIDCPKIQIMWVMANFDYSSRLYHANVLEWMVVEASNWRDEQLCKVAVAMYCVWERRNAKKFSNEVIKAEKLWSKVERIMDEYQAVNLNDLKNAVVPSKLEWEKPEYPYVKLNVDASIRREGGGYLGGLVRDYTGSCLGAFMSHTRVPDDAVLLEAMALKKGLELALKIGCTRILVKGDSSLVIDMLKTPCAQASALNAVCRDILMFSEKFQYVSFSWIPRICNNVADFITRKARIDQRDIVWIDSVPFFLSEVLSFDE</sequence>
<dbReference type="InterPro" id="IPR044730">
    <property type="entry name" value="RNase_H-like_dom_plant"/>
</dbReference>
<dbReference type="GO" id="GO:0003676">
    <property type="term" value="F:nucleic acid binding"/>
    <property type="evidence" value="ECO:0007669"/>
    <property type="project" value="InterPro"/>
</dbReference>
<dbReference type="Gene3D" id="3.30.420.10">
    <property type="entry name" value="Ribonuclease H-like superfamily/Ribonuclease H"/>
    <property type="match status" value="1"/>
</dbReference>
<dbReference type="InterPro" id="IPR012337">
    <property type="entry name" value="RNaseH-like_sf"/>
</dbReference>
<gene>
    <name evidence="3" type="ORF">G2W53_035803</name>
</gene>
<name>A0A834W499_9FABA</name>
<evidence type="ECO:0008006" key="5">
    <source>
        <dbReference type="Google" id="ProtNLM"/>
    </source>
</evidence>
<proteinExistence type="predicted"/>
<dbReference type="SUPFAM" id="SSF53098">
    <property type="entry name" value="Ribonuclease H-like"/>
    <property type="match status" value="1"/>
</dbReference>
<evidence type="ECO:0000259" key="2">
    <source>
        <dbReference type="Pfam" id="PF13966"/>
    </source>
</evidence>
<comment type="caution">
    <text evidence="3">The sequence shown here is derived from an EMBL/GenBank/DDBJ whole genome shotgun (WGS) entry which is preliminary data.</text>
</comment>
<dbReference type="PANTHER" id="PTHR47074:SF11">
    <property type="entry name" value="REVERSE TRANSCRIPTASE-LIKE PROTEIN"/>
    <property type="match status" value="1"/>
</dbReference>
<dbReference type="Proteomes" id="UP000634136">
    <property type="component" value="Unassembled WGS sequence"/>
</dbReference>
<dbReference type="Pfam" id="PF13966">
    <property type="entry name" value="zf-RVT"/>
    <property type="match status" value="1"/>
</dbReference>
<dbReference type="CDD" id="cd06222">
    <property type="entry name" value="RNase_H_like"/>
    <property type="match status" value="1"/>
</dbReference>
<protein>
    <recommendedName>
        <fullName evidence="5">RNase H type-1 domain-containing protein</fullName>
    </recommendedName>
</protein>
<organism evidence="3 4">
    <name type="scientific">Senna tora</name>
    <dbReference type="NCBI Taxonomy" id="362788"/>
    <lineage>
        <taxon>Eukaryota</taxon>
        <taxon>Viridiplantae</taxon>
        <taxon>Streptophyta</taxon>
        <taxon>Embryophyta</taxon>
        <taxon>Tracheophyta</taxon>
        <taxon>Spermatophyta</taxon>
        <taxon>Magnoliopsida</taxon>
        <taxon>eudicotyledons</taxon>
        <taxon>Gunneridae</taxon>
        <taxon>Pentapetalae</taxon>
        <taxon>rosids</taxon>
        <taxon>fabids</taxon>
        <taxon>Fabales</taxon>
        <taxon>Fabaceae</taxon>
        <taxon>Caesalpinioideae</taxon>
        <taxon>Cassia clade</taxon>
        <taxon>Senna</taxon>
    </lineage>
</organism>
<dbReference type="PANTHER" id="PTHR47074">
    <property type="entry name" value="BNAC02G40300D PROTEIN"/>
    <property type="match status" value="1"/>
</dbReference>
<evidence type="ECO:0000313" key="4">
    <source>
        <dbReference type="Proteomes" id="UP000634136"/>
    </source>
</evidence>
<evidence type="ECO:0000259" key="1">
    <source>
        <dbReference type="Pfam" id="PF13456"/>
    </source>
</evidence>
<reference evidence="3" key="1">
    <citation type="submission" date="2020-09" db="EMBL/GenBank/DDBJ databases">
        <title>Genome-Enabled Discovery of Anthraquinone Biosynthesis in Senna tora.</title>
        <authorList>
            <person name="Kang S.-H."/>
            <person name="Pandey R.P."/>
            <person name="Lee C.-M."/>
            <person name="Sim J.-S."/>
            <person name="Jeong J.-T."/>
            <person name="Choi B.-S."/>
            <person name="Jung M."/>
            <person name="Ginzburg D."/>
            <person name="Zhao K."/>
            <person name="Won S.Y."/>
            <person name="Oh T.-J."/>
            <person name="Yu Y."/>
            <person name="Kim N.-H."/>
            <person name="Lee O.R."/>
            <person name="Lee T.-H."/>
            <person name="Bashyal P."/>
            <person name="Kim T.-S."/>
            <person name="Lee W.-H."/>
            <person name="Kawkins C."/>
            <person name="Kim C.-K."/>
            <person name="Kim J.S."/>
            <person name="Ahn B.O."/>
            <person name="Rhee S.Y."/>
            <person name="Sohng J.K."/>
        </authorList>
    </citation>
    <scope>NUCLEOTIDE SEQUENCE</scope>
    <source>
        <tissue evidence="3">Leaf</tissue>
    </source>
</reference>
<dbReference type="Pfam" id="PF13456">
    <property type="entry name" value="RVT_3"/>
    <property type="match status" value="1"/>
</dbReference>
<dbReference type="AlphaFoldDB" id="A0A834W499"/>
<evidence type="ECO:0000313" key="3">
    <source>
        <dbReference type="EMBL" id="KAF7809060.1"/>
    </source>
</evidence>
<dbReference type="InterPro" id="IPR052929">
    <property type="entry name" value="RNase_H-like_EbsB-rel"/>
</dbReference>
<dbReference type="GO" id="GO:0004523">
    <property type="term" value="F:RNA-DNA hybrid ribonuclease activity"/>
    <property type="evidence" value="ECO:0007669"/>
    <property type="project" value="InterPro"/>
</dbReference>
<accession>A0A834W499</accession>